<feature type="region of interest" description="Disordered" evidence="1">
    <location>
        <begin position="140"/>
        <end position="190"/>
    </location>
</feature>
<evidence type="ECO:0000313" key="2">
    <source>
        <dbReference type="EMBL" id="OSY34667.1"/>
    </source>
</evidence>
<protein>
    <recommendedName>
        <fullName evidence="4">DUF3560 domain-containing protein</fullName>
    </recommendedName>
</protein>
<feature type="compositionally biased region" description="Basic and acidic residues" evidence="1">
    <location>
        <begin position="149"/>
        <end position="170"/>
    </location>
</feature>
<evidence type="ECO:0000256" key="1">
    <source>
        <dbReference type="SAM" id="MobiDB-lite"/>
    </source>
</evidence>
<organism evidence="2 3">
    <name type="scientific">Pseudonocardia autotrophica</name>
    <name type="common">Amycolata autotrophica</name>
    <name type="synonym">Nocardia autotrophica</name>
    <dbReference type="NCBI Taxonomy" id="2074"/>
    <lineage>
        <taxon>Bacteria</taxon>
        <taxon>Bacillati</taxon>
        <taxon>Actinomycetota</taxon>
        <taxon>Actinomycetes</taxon>
        <taxon>Pseudonocardiales</taxon>
        <taxon>Pseudonocardiaceae</taxon>
        <taxon>Pseudonocardia</taxon>
    </lineage>
</organism>
<feature type="compositionally biased region" description="Polar residues" evidence="1">
    <location>
        <begin position="202"/>
        <end position="216"/>
    </location>
</feature>
<feature type="region of interest" description="Disordered" evidence="1">
    <location>
        <begin position="318"/>
        <end position="367"/>
    </location>
</feature>
<dbReference type="EMBL" id="MIGB01000071">
    <property type="protein sequence ID" value="OSY34667.1"/>
    <property type="molecule type" value="Genomic_DNA"/>
</dbReference>
<gene>
    <name evidence="2" type="ORF">BG845_06641</name>
</gene>
<dbReference type="InterPro" id="IPR021944">
    <property type="entry name" value="DUF3560"/>
</dbReference>
<dbReference type="AlphaFoldDB" id="A0A1Y2MJ25"/>
<feature type="compositionally biased region" description="Gly residues" evidence="1">
    <location>
        <begin position="357"/>
        <end position="367"/>
    </location>
</feature>
<feature type="region of interest" description="Disordered" evidence="1">
    <location>
        <begin position="81"/>
        <end position="100"/>
    </location>
</feature>
<proteinExistence type="predicted"/>
<evidence type="ECO:0000313" key="3">
    <source>
        <dbReference type="Proteomes" id="UP000194360"/>
    </source>
</evidence>
<evidence type="ECO:0008006" key="4">
    <source>
        <dbReference type="Google" id="ProtNLM"/>
    </source>
</evidence>
<dbReference type="Pfam" id="PF12083">
    <property type="entry name" value="DUF3560"/>
    <property type="match status" value="1"/>
</dbReference>
<name>A0A1Y2MJ25_PSEAH</name>
<feature type="region of interest" description="Disordered" evidence="1">
    <location>
        <begin position="202"/>
        <end position="231"/>
    </location>
</feature>
<accession>A0A1Y2MJ25</accession>
<dbReference type="Proteomes" id="UP000194360">
    <property type="component" value="Unassembled WGS sequence"/>
</dbReference>
<dbReference type="OrthoDB" id="9803716at2"/>
<comment type="caution">
    <text evidence="2">The sequence shown here is derived from an EMBL/GenBank/DDBJ whole genome shotgun (WGS) entry which is preliminary data.</text>
</comment>
<keyword evidence="3" id="KW-1185">Reference proteome</keyword>
<reference evidence="2 3" key="1">
    <citation type="submission" date="2016-09" db="EMBL/GenBank/DDBJ databases">
        <title>Pseudonocardia autotrophica DSM535, a candidate organism with high potential of specific P450 cytochromes.</title>
        <authorList>
            <person name="Grumaz C."/>
            <person name="Vainshtein Y."/>
            <person name="Kirstahler P."/>
            <person name="Sohn K."/>
        </authorList>
    </citation>
    <scope>NUCLEOTIDE SEQUENCE [LARGE SCALE GENOMIC DNA]</scope>
    <source>
        <strain evidence="2 3">DSM 535</strain>
    </source>
</reference>
<sequence>MGLQIVHTPEQGTVLEGTRRGDGVIEVLRTAGLRRWRWSRQVGEHGAWYLPGTRDRLPPFPEIEHSATALRAAGFAVGTSVDDQPRSVADAEADRAARLDDRAQRLTERAERHGRSAQHRENAAARILDGIPLGQPILVGHHSERRHRRDLDRAETHDQAAREHDRRAADAARAAEVAAGHMRHRESPQVVAGRLERLQAQRRQVQRSLDGHSTSGRRAAGRQQLEPRSLPAGEYRDRLLAQASLLDAQIRHWSGVHEAHRAAGRIDTVDWDQVRPGDLLEYRGRWEVVRRVNKTTVTVVVDPGWNDKIVKRGVTAHRPAAHAPGDREANIPPACARQTTGPAVSPRSAAPSTRPQRGGGPTAGAGP</sequence>
<dbReference type="RefSeq" id="WP_158092374.1">
    <property type="nucleotide sequence ID" value="NZ_MIGB01000071.1"/>
</dbReference>